<dbReference type="InterPro" id="IPR046574">
    <property type="entry name" value="DUF6634"/>
</dbReference>
<gene>
    <name evidence="1" type="ORF">K1X15_04070</name>
</gene>
<evidence type="ECO:0000313" key="1">
    <source>
        <dbReference type="EMBL" id="QYO77753.1"/>
    </source>
</evidence>
<dbReference type="Pfam" id="PF20339">
    <property type="entry name" value="DUF6634"/>
    <property type="match status" value="1"/>
</dbReference>
<evidence type="ECO:0000313" key="2">
    <source>
        <dbReference type="Proteomes" id="UP000825799"/>
    </source>
</evidence>
<organism evidence="1 2">
    <name type="scientific">Devosia salina</name>
    <dbReference type="NCBI Taxonomy" id="2860336"/>
    <lineage>
        <taxon>Bacteria</taxon>
        <taxon>Pseudomonadati</taxon>
        <taxon>Pseudomonadota</taxon>
        <taxon>Alphaproteobacteria</taxon>
        <taxon>Hyphomicrobiales</taxon>
        <taxon>Devosiaceae</taxon>
        <taxon>Devosia</taxon>
    </lineage>
</organism>
<accession>A0ABX8WFT8</accession>
<dbReference type="EMBL" id="CP080590">
    <property type="protein sequence ID" value="QYO77753.1"/>
    <property type="molecule type" value="Genomic_DNA"/>
</dbReference>
<name>A0ABX8WFT8_9HYPH</name>
<proteinExistence type="predicted"/>
<keyword evidence="2" id="KW-1185">Reference proteome</keyword>
<reference evidence="1 2" key="1">
    <citation type="submission" date="2021-08" db="EMBL/GenBank/DDBJ databases">
        <title>Devosia salina sp. nov., isolated from the South China Sea sediment.</title>
        <authorList>
            <person name="Zhou Z."/>
        </authorList>
    </citation>
    <scope>NUCLEOTIDE SEQUENCE [LARGE SCALE GENOMIC DNA]</scope>
    <source>
        <strain evidence="1 2">SCS-3</strain>
    </source>
</reference>
<dbReference type="RefSeq" id="WP_220306207.1">
    <property type="nucleotide sequence ID" value="NZ_CP080590.1"/>
</dbReference>
<dbReference type="Proteomes" id="UP000825799">
    <property type="component" value="Chromosome"/>
</dbReference>
<sequence length="134" mass="15147">MMILPPFDIAVSNRSGSIGLMDLDRLIDVDDDKLSEHMRRKIAAARKSLQRLRAGWCPGPDILELAPRLHDWRFIQVEPRGTILVGTVIGHPRLGDRPYVQTSYLIGLDATHLKWARTLSRFYVLGEPMGYPVG</sequence>
<protein>
    <submittedName>
        <fullName evidence="1">Uncharacterized protein</fullName>
    </submittedName>
</protein>